<evidence type="ECO:0000313" key="3">
    <source>
        <dbReference type="EMBL" id="HIR50984.1"/>
    </source>
</evidence>
<organism evidence="3 4">
    <name type="scientific">Candidatus Avoscillospira avicola</name>
    <dbReference type="NCBI Taxonomy" id="2840706"/>
    <lineage>
        <taxon>Bacteria</taxon>
        <taxon>Bacillati</taxon>
        <taxon>Bacillota</taxon>
        <taxon>Clostridia</taxon>
        <taxon>Eubacteriales</taxon>
        <taxon>Oscillospiraceae</taxon>
        <taxon>Oscillospiraceae incertae sedis</taxon>
        <taxon>Candidatus Avoscillospira</taxon>
    </lineage>
</organism>
<dbReference type="CDD" id="cd06257">
    <property type="entry name" value="DnaJ"/>
    <property type="match status" value="1"/>
</dbReference>
<dbReference type="InterPro" id="IPR036869">
    <property type="entry name" value="J_dom_sf"/>
</dbReference>
<comment type="caution">
    <text evidence="3">The sequence shown here is derived from an EMBL/GenBank/DDBJ whole genome shotgun (WGS) entry which is preliminary data.</text>
</comment>
<feature type="domain" description="J" evidence="2">
    <location>
        <begin position="4"/>
        <end position="73"/>
    </location>
</feature>
<dbReference type="SMART" id="SM00271">
    <property type="entry name" value="DnaJ"/>
    <property type="match status" value="1"/>
</dbReference>
<dbReference type="PROSITE" id="PS50076">
    <property type="entry name" value="DNAJ_2"/>
    <property type="match status" value="1"/>
</dbReference>
<dbReference type="InterPro" id="IPR011990">
    <property type="entry name" value="TPR-like_helical_dom_sf"/>
</dbReference>
<name>A0A9D1DHX4_9FIRM</name>
<dbReference type="SUPFAM" id="SSF48452">
    <property type="entry name" value="TPR-like"/>
    <property type="match status" value="1"/>
</dbReference>
<dbReference type="InterPro" id="IPR001623">
    <property type="entry name" value="DnaJ_domain"/>
</dbReference>
<dbReference type="Gene3D" id="1.10.287.110">
    <property type="entry name" value="DnaJ domain"/>
    <property type="match status" value="1"/>
</dbReference>
<sequence>MFDDPYRILGLKPGASEEEVKRAYRQLAKKYHPDMNPGDPYAAKMMNDINAAYDQIKNPPKQTTTQSAYDPFAGWQHQEDTERTQRTEYQAARHYIQVGAYQDAAYVLHSVPTQARNAEWYFLSAIVNTNMGNRVLGYEQINQACRMDPNNTEYQMMREQIERYGQAYQTRQQGFHFDMDPRQLCLGLCICCNLLSCSTPGYLCFFC</sequence>
<dbReference type="Pfam" id="PF00226">
    <property type="entry name" value="DnaJ"/>
    <property type="match status" value="1"/>
</dbReference>
<keyword evidence="1" id="KW-0235">DNA replication</keyword>
<gene>
    <name evidence="3" type="ORF">IAA53_06840</name>
</gene>
<dbReference type="SUPFAM" id="SSF46565">
    <property type="entry name" value="Chaperone J-domain"/>
    <property type="match status" value="1"/>
</dbReference>
<proteinExistence type="predicted"/>
<dbReference type="AlphaFoldDB" id="A0A9D1DHX4"/>
<dbReference type="PRINTS" id="PR00625">
    <property type="entry name" value="JDOMAIN"/>
</dbReference>
<dbReference type="GO" id="GO:0006260">
    <property type="term" value="P:DNA replication"/>
    <property type="evidence" value="ECO:0007669"/>
    <property type="project" value="UniProtKB-KW"/>
</dbReference>
<reference evidence="3" key="2">
    <citation type="journal article" date="2021" name="PeerJ">
        <title>Extensive microbial diversity within the chicken gut microbiome revealed by metagenomics and culture.</title>
        <authorList>
            <person name="Gilroy R."/>
            <person name="Ravi A."/>
            <person name="Getino M."/>
            <person name="Pursley I."/>
            <person name="Horton D.L."/>
            <person name="Alikhan N.F."/>
            <person name="Baker D."/>
            <person name="Gharbi K."/>
            <person name="Hall N."/>
            <person name="Watson M."/>
            <person name="Adriaenssens E.M."/>
            <person name="Foster-Nyarko E."/>
            <person name="Jarju S."/>
            <person name="Secka A."/>
            <person name="Antonio M."/>
            <person name="Oren A."/>
            <person name="Chaudhuri R.R."/>
            <person name="La Ragione R."/>
            <person name="Hildebrand F."/>
            <person name="Pallen M.J."/>
        </authorList>
    </citation>
    <scope>NUCLEOTIDE SEQUENCE</scope>
    <source>
        <strain evidence="3">ChiBcec15-4380</strain>
    </source>
</reference>
<dbReference type="Proteomes" id="UP000824239">
    <property type="component" value="Unassembled WGS sequence"/>
</dbReference>
<evidence type="ECO:0000256" key="1">
    <source>
        <dbReference type="ARBA" id="ARBA00022705"/>
    </source>
</evidence>
<evidence type="ECO:0000259" key="2">
    <source>
        <dbReference type="PROSITE" id="PS50076"/>
    </source>
</evidence>
<dbReference type="EMBL" id="DVHE01000056">
    <property type="protein sequence ID" value="HIR50984.1"/>
    <property type="molecule type" value="Genomic_DNA"/>
</dbReference>
<evidence type="ECO:0000313" key="4">
    <source>
        <dbReference type="Proteomes" id="UP000824239"/>
    </source>
</evidence>
<dbReference type="InterPro" id="IPR050817">
    <property type="entry name" value="DjlA_DnaK_co-chaperone"/>
</dbReference>
<dbReference type="PANTHER" id="PTHR24074">
    <property type="entry name" value="CO-CHAPERONE PROTEIN DJLA"/>
    <property type="match status" value="1"/>
</dbReference>
<protein>
    <submittedName>
        <fullName evidence="3">J domain-containing protein</fullName>
    </submittedName>
</protein>
<reference evidence="3" key="1">
    <citation type="submission" date="2020-10" db="EMBL/GenBank/DDBJ databases">
        <authorList>
            <person name="Gilroy R."/>
        </authorList>
    </citation>
    <scope>NUCLEOTIDE SEQUENCE</scope>
    <source>
        <strain evidence="3">ChiBcec15-4380</strain>
    </source>
</reference>
<accession>A0A9D1DHX4</accession>